<dbReference type="PANTHER" id="PTHR43130">
    <property type="entry name" value="ARAC-FAMILY TRANSCRIPTIONAL REGULATOR"/>
    <property type="match status" value="1"/>
</dbReference>
<feature type="domain" description="HTH araC/xylS-type" evidence="4">
    <location>
        <begin position="230"/>
        <end position="328"/>
    </location>
</feature>
<organism evidence="5 6">
    <name type="scientific">Amphritea atlantica</name>
    <dbReference type="NCBI Taxonomy" id="355243"/>
    <lineage>
        <taxon>Bacteria</taxon>
        <taxon>Pseudomonadati</taxon>
        <taxon>Pseudomonadota</taxon>
        <taxon>Gammaproteobacteria</taxon>
        <taxon>Oceanospirillales</taxon>
        <taxon>Oceanospirillaceae</taxon>
        <taxon>Amphritea</taxon>
    </lineage>
</organism>
<dbReference type="Gene3D" id="3.40.50.880">
    <property type="match status" value="1"/>
</dbReference>
<dbReference type="SUPFAM" id="SSF52317">
    <property type="entry name" value="Class I glutamine amidotransferase-like"/>
    <property type="match status" value="1"/>
</dbReference>
<evidence type="ECO:0000259" key="4">
    <source>
        <dbReference type="PROSITE" id="PS01124"/>
    </source>
</evidence>
<dbReference type="PROSITE" id="PS00041">
    <property type="entry name" value="HTH_ARAC_FAMILY_1"/>
    <property type="match status" value="1"/>
</dbReference>
<evidence type="ECO:0000313" key="5">
    <source>
        <dbReference type="EMBL" id="UTW04147.1"/>
    </source>
</evidence>
<gene>
    <name evidence="5" type="ORF">KDX31_03780</name>
</gene>
<dbReference type="InterPro" id="IPR018060">
    <property type="entry name" value="HTH_AraC"/>
</dbReference>
<keyword evidence="1" id="KW-0805">Transcription regulation</keyword>
<dbReference type="InterPro" id="IPR002818">
    <property type="entry name" value="DJ-1/PfpI"/>
</dbReference>
<name>A0ABY5GWV9_9GAMM</name>
<dbReference type="InterPro" id="IPR020449">
    <property type="entry name" value="Tscrpt_reg_AraC-type_HTH"/>
</dbReference>
<keyword evidence="2" id="KW-0238">DNA-binding</keyword>
<dbReference type="EMBL" id="CP073344">
    <property type="protein sequence ID" value="UTW04147.1"/>
    <property type="molecule type" value="Genomic_DNA"/>
</dbReference>
<dbReference type="InterPro" id="IPR052158">
    <property type="entry name" value="INH-QAR"/>
</dbReference>
<dbReference type="PANTHER" id="PTHR43130:SF3">
    <property type="entry name" value="HTH-TYPE TRANSCRIPTIONAL REGULATOR RV1931C"/>
    <property type="match status" value="1"/>
</dbReference>
<dbReference type="Pfam" id="PF01965">
    <property type="entry name" value="DJ-1_PfpI"/>
    <property type="match status" value="1"/>
</dbReference>
<proteinExistence type="predicted"/>
<dbReference type="PROSITE" id="PS01124">
    <property type="entry name" value="HTH_ARAC_FAMILY_2"/>
    <property type="match status" value="1"/>
</dbReference>
<evidence type="ECO:0000256" key="1">
    <source>
        <dbReference type="ARBA" id="ARBA00023015"/>
    </source>
</evidence>
<dbReference type="InterPro" id="IPR009057">
    <property type="entry name" value="Homeodomain-like_sf"/>
</dbReference>
<evidence type="ECO:0000256" key="3">
    <source>
        <dbReference type="ARBA" id="ARBA00023163"/>
    </source>
</evidence>
<dbReference type="Gene3D" id="1.10.10.60">
    <property type="entry name" value="Homeodomain-like"/>
    <property type="match status" value="2"/>
</dbReference>
<accession>A0ABY5GWV9</accession>
<dbReference type="InterPro" id="IPR018062">
    <property type="entry name" value="HTH_AraC-typ_CS"/>
</dbReference>
<dbReference type="SMART" id="SM00342">
    <property type="entry name" value="HTH_ARAC"/>
    <property type="match status" value="1"/>
</dbReference>
<sequence>MSHLKPRIALLAIPEVAASTLYGMNDVFASAGRDWAALVEGKKGESVLDPRVVSFRGPGPMTLTNGVRIVPDEDDGVVPDVVCVPEVAVAPGAVLTDSHRDEIAWLRRCYEGGAIVATACSGALLLAETGLLNGSEATTHWAYCDALSCYPGVQVHPNRALVVGGEGGRLIMAGGGTSWEDLALYLVARLVSVDEAMHIAKLFLIDWHDVGQLPYAALARGSQVDDAGIAHCQNWIAEHYERSSPVATMIQLSGMTERTFNRRFKLATGMSPIDYVHTLRIEEAKQLLESDDQPVEAIAQDVGYEDAAFFGRLFRRKVGITPLQYRKRFRGLRRALEAT</sequence>
<keyword evidence="6" id="KW-1185">Reference proteome</keyword>
<evidence type="ECO:0000313" key="6">
    <source>
        <dbReference type="Proteomes" id="UP001059950"/>
    </source>
</evidence>
<evidence type="ECO:0000256" key="2">
    <source>
        <dbReference type="ARBA" id="ARBA00023125"/>
    </source>
</evidence>
<dbReference type="Proteomes" id="UP001059950">
    <property type="component" value="Chromosome"/>
</dbReference>
<dbReference type="PRINTS" id="PR00032">
    <property type="entry name" value="HTHARAC"/>
</dbReference>
<dbReference type="InterPro" id="IPR029062">
    <property type="entry name" value="Class_I_gatase-like"/>
</dbReference>
<dbReference type="SUPFAM" id="SSF46689">
    <property type="entry name" value="Homeodomain-like"/>
    <property type="match status" value="2"/>
</dbReference>
<reference evidence="5" key="1">
    <citation type="submission" date="2021-04" db="EMBL/GenBank/DDBJ databases">
        <title>Oceanospirillales bacteria with DddD are important DMSP degraders in coastal seawater.</title>
        <authorList>
            <person name="Liu J."/>
        </authorList>
    </citation>
    <scope>NUCLEOTIDE SEQUENCE</scope>
    <source>
        <strain evidence="5">GY6</strain>
    </source>
</reference>
<dbReference type="Pfam" id="PF12833">
    <property type="entry name" value="HTH_18"/>
    <property type="match status" value="1"/>
</dbReference>
<keyword evidence="3" id="KW-0804">Transcription</keyword>
<protein>
    <submittedName>
        <fullName evidence="5">Helix-turn-helix domain-containing protein</fullName>
    </submittedName>
</protein>